<sequence length="222" mass="25104">MSKEQKHTPQWERIELDYRAGIKSLRQIAAEQGISEGAIRKRAKRDDWSRDLSERIQEKAEQLVRKEAVRSEVRAERTASEREVVDANAQAVATIRLAHRRDIQRARKITNALLDELEQMADADTVGYLQELGEMLRSPDDNGMDKLNDLYQKVISLPERSKTMKVLAESLRIVVDMERQAFGMNDKDAGKGPNGGGNVGHFELHFVDAPARENDPRDGEGA</sequence>
<accession>A0AAJ2VCD1</accession>
<proteinExistence type="predicted"/>
<dbReference type="EMBL" id="JAWWMZ010000011">
    <property type="protein sequence ID" value="MDX4956477.1"/>
    <property type="molecule type" value="Genomic_DNA"/>
</dbReference>
<protein>
    <recommendedName>
        <fullName evidence="3">Phage protein</fullName>
    </recommendedName>
</protein>
<gene>
    <name evidence="1" type="ORF">SGN30_23945</name>
</gene>
<evidence type="ECO:0000313" key="1">
    <source>
        <dbReference type="EMBL" id="MDX4956477.1"/>
    </source>
</evidence>
<organism evidence="1 2">
    <name type="scientific">Delftia acidovorans</name>
    <name type="common">Pseudomonas acidovorans</name>
    <name type="synonym">Comamonas acidovorans</name>
    <dbReference type="NCBI Taxonomy" id="80866"/>
    <lineage>
        <taxon>Bacteria</taxon>
        <taxon>Pseudomonadati</taxon>
        <taxon>Pseudomonadota</taxon>
        <taxon>Betaproteobacteria</taxon>
        <taxon>Burkholderiales</taxon>
        <taxon>Comamonadaceae</taxon>
        <taxon>Delftia</taxon>
    </lineage>
</organism>
<comment type="caution">
    <text evidence="1">The sequence shown here is derived from an EMBL/GenBank/DDBJ whole genome shotgun (WGS) entry which is preliminary data.</text>
</comment>
<reference evidence="1" key="1">
    <citation type="submission" date="2023-11" db="EMBL/GenBank/DDBJ databases">
        <title>Identification and selenium tolerance of Delftia acidovorans R3-25.</title>
        <authorList>
            <person name="Zhang S."/>
            <person name="Liu Y."/>
            <person name="Guo Y."/>
        </authorList>
    </citation>
    <scope>NUCLEOTIDE SEQUENCE</scope>
    <source>
        <strain evidence="1">R3-25</strain>
    </source>
</reference>
<name>A0AAJ2VCD1_DELAC</name>
<dbReference type="Proteomes" id="UP001287445">
    <property type="component" value="Unassembled WGS sequence"/>
</dbReference>
<dbReference type="RefSeq" id="WP_043821784.1">
    <property type="nucleotide sequence ID" value="NZ_CAURVC010000010.1"/>
</dbReference>
<dbReference type="AlphaFoldDB" id="A0AAJ2VCD1"/>
<evidence type="ECO:0000313" key="2">
    <source>
        <dbReference type="Proteomes" id="UP001287445"/>
    </source>
</evidence>
<evidence type="ECO:0008006" key="3">
    <source>
        <dbReference type="Google" id="ProtNLM"/>
    </source>
</evidence>